<dbReference type="GO" id="GO:0005739">
    <property type="term" value="C:mitochondrion"/>
    <property type="evidence" value="ECO:0007669"/>
    <property type="project" value="TreeGrafter"/>
</dbReference>
<dbReference type="Ensembl" id="ENSCCAT00000022280.1">
    <property type="protein sequence ID" value="ENSCCAP00000005011.1"/>
    <property type="gene ID" value="ENSCCAG00000020154.1"/>
</dbReference>
<evidence type="ECO:0000313" key="2">
    <source>
        <dbReference type="Proteomes" id="UP000233040"/>
    </source>
</evidence>
<keyword evidence="2" id="KW-1185">Reference proteome</keyword>
<name>A0A2K5PN26_CEBIM</name>
<accession>A0A2K5PN26</accession>
<sequence length="58" mass="6929">MGWSQDLFRFLWRSLSKEVKEHVGTDQFGNKYYYIAGYKNWRGEVRARAVVAWSVILD</sequence>
<organism evidence="1 2">
    <name type="scientific">Cebus imitator</name>
    <name type="common">Panamanian white-faced capuchin</name>
    <name type="synonym">Cebus capucinus imitator</name>
    <dbReference type="NCBI Taxonomy" id="2715852"/>
    <lineage>
        <taxon>Eukaryota</taxon>
        <taxon>Metazoa</taxon>
        <taxon>Chordata</taxon>
        <taxon>Craniata</taxon>
        <taxon>Vertebrata</taxon>
        <taxon>Euteleostomi</taxon>
        <taxon>Mammalia</taxon>
        <taxon>Eutheria</taxon>
        <taxon>Euarchontoglires</taxon>
        <taxon>Primates</taxon>
        <taxon>Haplorrhini</taxon>
        <taxon>Platyrrhini</taxon>
        <taxon>Cebidae</taxon>
        <taxon>Cebinae</taxon>
        <taxon>Cebus</taxon>
    </lineage>
</organism>
<dbReference type="GeneTree" id="ENSGT00390000002743"/>
<protein>
    <submittedName>
        <fullName evidence="1">NADH:ubiquinone oxidoreductase complex assembly factor 2</fullName>
    </submittedName>
</protein>
<reference evidence="1" key="1">
    <citation type="submission" date="2025-08" db="UniProtKB">
        <authorList>
            <consortium name="Ensembl"/>
        </authorList>
    </citation>
    <scope>IDENTIFICATION</scope>
</reference>
<dbReference type="InterPro" id="IPR052618">
    <property type="entry name" value="ComplexI_NDUFA12"/>
</dbReference>
<dbReference type="AlphaFoldDB" id="A0A2K5PN26"/>
<proteinExistence type="predicted"/>
<evidence type="ECO:0000313" key="1">
    <source>
        <dbReference type="Ensembl" id="ENSCCAP00000005011.1"/>
    </source>
</evidence>
<dbReference type="PANTHER" id="PTHR32470:SF2">
    <property type="entry name" value="NADH DEHYDROGENASE [UBIQUINONE] 1 ALPHA SUBCOMPLEX ASSEMBLY FACTOR 2"/>
    <property type="match status" value="1"/>
</dbReference>
<dbReference type="Proteomes" id="UP000233040">
    <property type="component" value="Unassembled WGS sequence"/>
</dbReference>
<gene>
    <name evidence="1" type="primary">NDUFAF2</name>
</gene>
<dbReference type="PANTHER" id="PTHR32470">
    <property type="entry name" value="ADH DEHYDROGENASE [UBIQUINONE] 1 ALPHA SUBCOMPLEX ASSEMBLY FACTOR 2"/>
    <property type="match status" value="1"/>
</dbReference>
<reference evidence="1" key="2">
    <citation type="submission" date="2025-09" db="UniProtKB">
        <authorList>
            <consortium name="Ensembl"/>
        </authorList>
    </citation>
    <scope>IDENTIFICATION</scope>
</reference>
<dbReference type="GO" id="GO:0032981">
    <property type="term" value="P:mitochondrial respiratory chain complex I assembly"/>
    <property type="evidence" value="ECO:0007669"/>
    <property type="project" value="TreeGrafter"/>
</dbReference>